<dbReference type="RefSeq" id="WP_150381370.1">
    <property type="nucleotide sequence ID" value="NZ_RZUI01000006.1"/>
</dbReference>
<feature type="compositionally biased region" description="Basic and acidic residues" evidence="1">
    <location>
        <begin position="128"/>
        <end position="138"/>
    </location>
</feature>
<feature type="compositionally biased region" description="Polar residues" evidence="1">
    <location>
        <begin position="183"/>
        <end position="195"/>
    </location>
</feature>
<name>A0A5M9ZRX7_9BIFI</name>
<feature type="region of interest" description="Disordered" evidence="1">
    <location>
        <begin position="1"/>
        <end position="27"/>
    </location>
</feature>
<protein>
    <submittedName>
        <fullName evidence="2">Cell surface protein</fullName>
    </submittedName>
</protein>
<dbReference type="Pfam" id="PF20070">
    <property type="entry name" value="DUF6466"/>
    <property type="match status" value="1"/>
</dbReference>
<dbReference type="AlphaFoldDB" id="A0A5M9ZRX7"/>
<evidence type="ECO:0000256" key="1">
    <source>
        <dbReference type="SAM" id="MobiDB-lite"/>
    </source>
</evidence>
<feature type="compositionally biased region" description="Basic and acidic residues" evidence="1">
    <location>
        <begin position="162"/>
        <end position="181"/>
    </location>
</feature>
<evidence type="ECO:0000313" key="2">
    <source>
        <dbReference type="EMBL" id="KAA8830280.1"/>
    </source>
</evidence>
<dbReference type="EMBL" id="RZUI01000006">
    <property type="protein sequence ID" value="KAA8830280.1"/>
    <property type="molecule type" value="Genomic_DNA"/>
</dbReference>
<feature type="compositionally biased region" description="Low complexity" evidence="1">
    <location>
        <begin position="146"/>
        <end position="160"/>
    </location>
</feature>
<accession>A0A5M9ZRX7</accession>
<dbReference type="OrthoDB" id="3234252at2"/>
<reference evidence="2 3" key="1">
    <citation type="journal article" date="2019" name="Syst. Appl. Microbiol.">
        <title>Characterization of Bifidobacterium species in feaces of the Egyptian fruit bat: Description of B. vespertilionis sp. nov. and B. rousetti sp. nov.</title>
        <authorList>
            <person name="Modesto M."/>
            <person name="Satti M."/>
            <person name="Watanabe K."/>
            <person name="Puglisi E."/>
            <person name="Morelli L."/>
            <person name="Huang C.-H."/>
            <person name="Liou J.-S."/>
            <person name="Miyashita M."/>
            <person name="Tamura T."/>
            <person name="Saito S."/>
            <person name="Mori K."/>
            <person name="Huang L."/>
            <person name="Sciavilla P."/>
            <person name="Sandri C."/>
            <person name="Spiezio C."/>
            <person name="Vitali F."/>
            <person name="Cavalieri D."/>
            <person name="Perpetuini G."/>
            <person name="Tofalo R."/>
            <person name="Bonetti A."/>
            <person name="Arita M."/>
            <person name="Mattarelli P."/>
        </authorList>
    </citation>
    <scope>NUCLEOTIDE SEQUENCE [LARGE SCALE GENOMIC DNA]</scope>
    <source>
        <strain evidence="2 3">RST7</strain>
    </source>
</reference>
<comment type="caution">
    <text evidence="2">The sequence shown here is derived from an EMBL/GenBank/DDBJ whole genome shotgun (WGS) entry which is preliminary data.</text>
</comment>
<proteinExistence type="predicted"/>
<feature type="region of interest" description="Disordered" evidence="1">
    <location>
        <begin position="123"/>
        <end position="201"/>
    </location>
</feature>
<gene>
    <name evidence="2" type="ORF">EMO89_06410</name>
</gene>
<organism evidence="2 3">
    <name type="scientific">Bifidobacterium tissieri</name>
    <dbReference type="NCBI Taxonomy" id="1630162"/>
    <lineage>
        <taxon>Bacteria</taxon>
        <taxon>Bacillati</taxon>
        <taxon>Actinomycetota</taxon>
        <taxon>Actinomycetes</taxon>
        <taxon>Bifidobacteriales</taxon>
        <taxon>Bifidobacteriaceae</taxon>
        <taxon>Bifidobacterium</taxon>
    </lineage>
</organism>
<sequence>MSRTTSTHRTHRSHKAHVGSHPRRHNRRAIMPVPVRIVLGVLAVIALAAAGVSAANWSALTTNNTAVNGLNATIAAYNRDSPDLEKLRTAQQQTDAQFADARRLDALQLPGVRETIASNASESARLTKQIESDLKKSSNSDSAQTASGQQAGSSNNGDGSSDTDKINKLLEQNKQKIDMKNVPDTSSTTEGSNDDSSAKPW</sequence>
<dbReference type="InterPro" id="IPR046314">
    <property type="entry name" value="DUF6466"/>
</dbReference>
<dbReference type="Proteomes" id="UP000412028">
    <property type="component" value="Unassembled WGS sequence"/>
</dbReference>
<evidence type="ECO:0000313" key="3">
    <source>
        <dbReference type="Proteomes" id="UP000412028"/>
    </source>
</evidence>